<evidence type="ECO:0000313" key="6">
    <source>
        <dbReference type="Proteomes" id="UP000036338"/>
    </source>
</evidence>
<dbReference type="Pfam" id="PF14525">
    <property type="entry name" value="AraC_binding_2"/>
    <property type="match status" value="1"/>
</dbReference>
<proteinExistence type="predicted"/>
<dbReference type="InterPro" id="IPR035418">
    <property type="entry name" value="AraC-bd_2"/>
</dbReference>
<dbReference type="InterPro" id="IPR020449">
    <property type="entry name" value="Tscrpt_reg_AraC-type_HTH"/>
</dbReference>
<accession>A0A0J5VTT0</accession>
<dbReference type="SMART" id="SM00342">
    <property type="entry name" value="HTH_ARAC"/>
    <property type="match status" value="1"/>
</dbReference>
<evidence type="ECO:0000256" key="3">
    <source>
        <dbReference type="ARBA" id="ARBA00023163"/>
    </source>
</evidence>
<evidence type="ECO:0000259" key="4">
    <source>
        <dbReference type="PROSITE" id="PS01124"/>
    </source>
</evidence>
<gene>
    <name evidence="5" type="ORF">VL15_38010</name>
</gene>
<protein>
    <submittedName>
        <fullName evidence="5">AraC family transcriptional regulator</fullName>
    </submittedName>
</protein>
<dbReference type="EMBL" id="LDWR01000112">
    <property type="protein sequence ID" value="KML41362.1"/>
    <property type="molecule type" value="Genomic_DNA"/>
</dbReference>
<comment type="caution">
    <text evidence="5">The sequence shown here is derived from an EMBL/GenBank/DDBJ whole genome shotgun (WGS) entry which is preliminary data.</text>
</comment>
<dbReference type="AlphaFoldDB" id="A0A0J5VTT0"/>
<dbReference type="GO" id="GO:0043565">
    <property type="term" value="F:sequence-specific DNA binding"/>
    <property type="evidence" value="ECO:0007669"/>
    <property type="project" value="InterPro"/>
</dbReference>
<sequence length="343" mass="37974">MDKIHALGGSSLLQFFSSDDIPIGRGMGFWSAHLFKCAEVHVATDGAFHGRGFLCRRERGHFFQFHGASLDTRITESWLSSVTPDTYLAIYVLQAGGCTVETIGRPDARFGANELFMLDGGQPMQVHWDEPCFSSLRLPRSSIGRLLERGALDAAQPAISLQPTRLAPFLTTVLTLLGRHGPALSSCELDYMLARATDLGGVLLQATLSAHARRIALTRGDRLQAAYRYIDQNLHLQSLTPNQIADAVHCSRTQLYRLFRSEAYTVKEALREARLNRSFRYLEQPGLAISIGEVAHACGFPDQSTFGKLFRRRFGKTPGEVLRAARQRQVEPTAGAALRAERC</sequence>
<feature type="domain" description="HTH araC/xylS-type" evidence="4">
    <location>
        <begin position="224"/>
        <end position="324"/>
    </location>
</feature>
<dbReference type="PANTHER" id="PTHR46796:SF6">
    <property type="entry name" value="ARAC SUBFAMILY"/>
    <property type="match status" value="1"/>
</dbReference>
<dbReference type="RefSeq" id="WP_048252041.1">
    <property type="nucleotide sequence ID" value="NZ_LDWR01000112.1"/>
</dbReference>
<reference evidence="5 6" key="1">
    <citation type="submission" date="2015-05" db="EMBL/GenBank/DDBJ databases">
        <title>Draft genome of Burkholderia cepacia LK29.</title>
        <authorList>
            <person name="Chan X.Y."/>
        </authorList>
    </citation>
    <scope>NUCLEOTIDE SEQUENCE [LARGE SCALE GENOMIC DNA]</scope>
    <source>
        <strain evidence="5 6">LK29</strain>
    </source>
</reference>
<evidence type="ECO:0000256" key="2">
    <source>
        <dbReference type="ARBA" id="ARBA00023125"/>
    </source>
</evidence>
<dbReference type="PANTHER" id="PTHR46796">
    <property type="entry name" value="HTH-TYPE TRANSCRIPTIONAL ACTIVATOR RHAS-RELATED"/>
    <property type="match status" value="1"/>
</dbReference>
<dbReference type="GO" id="GO:0003700">
    <property type="term" value="F:DNA-binding transcription factor activity"/>
    <property type="evidence" value="ECO:0007669"/>
    <property type="project" value="InterPro"/>
</dbReference>
<keyword evidence="3" id="KW-0804">Transcription</keyword>
<name>A0A0J5VTT0_BURCE</name>
<evidence type="ECO:0000256" key="1">
    <source>
        <dbReference type="ARBA" id="ARBA00023015"/>
    </source>
</evidence>
<keyword evidence="1" id="KW-0805">Transcription regulation</keyword>
<dbReference type="PRINTS" id="PR00032">
    <property type="entry name" value="HTHARAC"/>
</dbReference>
<dbReference type="Proteomes" id="UP000036338">
    <property type="component" value="Unassembled WGS sequence"/>
</dbReference>
<dbReference type="SUPFAM" id="SSF46689">
    <property type="entry name" value="Homeodomain-like"/>
    <property type="match status" value="1"/>
</dbReference>
<dbReference type="PATRIC" id="fig|292.27.peg.789"/>
<dbReference type="InterPro" id="IPR050204">
    <property type="entry name" value="AraC_XylS_family_regulators"/>
</dbReference>
<dbReference type="Gene3D" id="1.10.10.60">
    <property type="entry name" value="Homeodomain-like"/>
    <property type="match status" value="1"/>
</dbReference>
<dbReference type="InterPro" id="IPR009057">
    <property type="entry name" value="Homeodomain-like_sf"/>
</dbReference>
<dbReference type="PROSITE" id="PS01124">
    <property type="entry name" value="HTH_ARAC_FAMILY_2"/>
    <property type="match status" value="1"/>
</dbReference>
<evidence type="ECO:0000313" key="5">
    <source>
        <dbReference type="EMBL" id="KML41362.1"/>
    </source>
</evidence>
<dbReference type="InterPro" id="IPR018060">
    <property type="entry name" value="HTH_AraC"/>
</dbReference>
<keyword evidence="2" id="KW-0238">DNA-binding</keyword>
<dbReference type="Pfam" id="PF12833">
    <property type="entry name" value="HTH_18"/>
    <property type="match status" value="1"/>
</dbReference>
<organism evidence="5 6">
    <name type="scientific">Burkholderia cepacia</name>
    <name type="common">Pseudomonas cepacia</name>
    <dbReference type="NCBI Taxonomy" id="292"/>
    <lineage>
        <taxon>Bacteria</taxon>
        <taxon>Pseudomonadati</taxon>
        <taxon>Pseudomonadota</taxon>
        <taxon>Betaproteobacteria</taxon>
        <taxon>Burkholderiales</taxon>
        <taxon>Burkholderiaceae</taxon>
        <taxon>Burkholderia</taxon>
        <taxon>Burkholderia cepacia complex</taxon>
    </lineage>
</organism>